<comment type="caution">
    <text evidence="2">The sequence shown here is derived from an EMBL/GenBank/DDBJ whole genome shotgun (WGS) entry which is preliminary data.</text>
</comment>
<dbReference type="InterPro" id="IPR036182">
    <property type="entry name" value="PCuAC_sf"/>
</dbReference>
<feature type="chain" id="PRO_5047304693" evidence="1">
    <location>
        <begin position="20"/>
        <end position="152"/>
    </location>
</feature>
<dbReference type="Pfam" id="PF04314">
    <property type="entry name" value="PCuAC"/>
    <property type="match status" value="1"/>
</dbReference>
<protein>
    <submittedName>
        <fullName evidence="2">Copper chaperone PCu(A)C</fullName>
    </submittedName>
</protein>
<dbReference type="RefSeq" id="WP_382233110.1">
    <property type="nucleotide sequence ID" value="NZ_JBHTCC010000001.1"/>
</dbReference>
<accession>A0ABW2J427</accession>
<dbReference type="EMBL" id="JBHTCC010000001">
    <property type="protein sequence ID" value="MFC7297987.1"/>
    <property type="molecule type" value="Genomic_DNA"/>
</dbReference>
<dbReference type="InterPro" id="IPR058248">
    <property type="entry name" value="Lxx211020-like"/>
</dbReference>
<dbReference type="InterPro" id="IPR007410">
    <property type="entry name" value="LpqE-like"/>
</dbReference>
<reference evidence="3" key="1">
    <citation type="journal article" date="2019" name="Int. J. Syst. Evol. Microbiol.">
        <title>The Global Catalogue of Microorganisms (GCM) 10K type strain sequencing project: providing services to taxonomists for standard genome sequencing and annotation.</title>
        <authorList>
            <consortium name="The Broad Institute Genomics Platform"/>
            <consortium name="The Broad Institute Genome Sequencing Center for Infectious Disease"/>
            <person name="Wu L."/>
            <person name="Ma J."/>
        </authorList>
    </citation>
    <scope>NUCLEOTIDE SEQUENCE [LARGE SCALE GENOMIC DNA]</scope>
    <source>
        <strain evidence="3">CCUG 36956</strain>
    </source>
</reference>
<evidence type="ECO:0000313" key="3">
    <source>
        <dbReference type="Proteomes" id="UP001596379"/>
    </source>
</evidence>
<evidence type="ECO:0000313" key="2">
    <source>
        <dbReference type="EMBL" id="MFC7297987.1"/>
    </source>
</evidence>
<gene>
    <name evidence="2" type="ORF">ACFQO0_06030</name>
</gene>
<keyword evidence="3" id="KW-1185">Reference proteome</keyword>
<name>A0ABW2J427_9BURK</name>
<organism evidence="2 3">
    <name type="scientific">Herminiimonas aquatilis</name>
    <dbReference type="NCBI Taxonomy" id="345342"/>
    <lineage>
        <taxon>Bacteria</taxon>
        <taxon>Pseudomonadati</taxon>
        <taxon>Pseudomonadota</taxon>
        <taxon>Betaproteobacteria</taxon>
        <taxon>Burkholderiales</taxon>
        <taxon>Oxalobacteraceae</taxon>
        <taxon>Herminiimonas</taxon>
    </lineage>
</organism>
<dbReference type="PANTHER" id="PTHR36302:SF1">
    <property type="entry name" value="COPPER CHAPERONE PCU(A)C"/>
    <property type="match status" value="1"/>
</dbReference>
<dbReference type="PANTHER" id="PTHR36302">
    <property type="entry name" value="BLR7088 PROTEIN"/>
    <property type="match status" value="1"/>
</dbReference>
<dbReference type="Gene3D" id="2.60.40.1890">
    <property type="entry name" value="PCu(A)C copper chaperone"/>
    <property type="match status" value="1"/>
</dbReference>
<dbReference type="SUPFAM" id="SSF110087">
    <property type="entry name" value="DR1885-like metal-binding protein"/>
    <property type="match status" value="1"/>
</dbReference>
<feature type="signal peptide" evidence="1">
    <location>
        <begin position="1"/>
        <end position="19"/>
    </location>
</feature>
<keyword evidence="1" id="KW-0732">Signal</keyword>
<proteinExistence type="predicted"/>
<sequence length="152" mass="16665">MKKLLLASVLSIVPAVLLAQVTVTDPWVRATVPAQKATGAFMQLTSKTDARLVEASSPGLRTEIHEMALQDNVMRMRQLDWLDLPAGKTVELKPGGYHVMFFDVKNQIKEGDVIPLKLVFEGKDKKRETVELKVPARALKSAAPAPSGHTSH</sequence>
<evidence type="ECO:0000256" key="1">
    <source>
        <dbReference type="SAM" id="SignalP"/>
    </source>
</evidence>
<dbReference type="Proteomes" id="UP001596379">
    <property type="component" value="Unassembled WGS sequence"/>
</dbReference>